<reference evidence="6" key="1">
    <citation type="submission" date="2021-01" db="EMBL/GenBank/DDBJ databases">
        <authorList>
            <person name="Corre E."/>
            <person name="Pelletier E."/>
            <person name="Niang G."/>
            <person name="Scheremetjew M."/>
            <person name="Finn R."/>
            <person name="Kale V."/>
            <person name="Holt S."/>
            <person name="Cochrane G."/>
            <person name="Meng A."/>
            <person name="Brown T."/>
            <person name="Cohen L."/>
        </authorList>
    </citation>
    <scope>NUCLEOTIDE SEQUENCE</scope>
    <source>
        <strain evidence="6">CCMP826</strain>
    </source>
</reference>
<dbReference type="InterPro" id="IPR016160">
    <property type="entry name" value="Ald_DH_CS_CYS"/>
</dbReference>
<name>A0A7S2MDT0_9STRA</name>
<dbReference type="GO" id="GO:0006574">
    <property type="term" value="P:L-valine catabolic process"/>
    <property type="evidence" value="ECO:0007669"/>
    <property type="project" value="TreeGrafter"/>
</dbReference>
<dbReference type="InterPro" id="IPR016162">
    <property type="entry name" value="Ald_DH_N"/>
</dbReference>
<evidence type="ECO:0000259" key="5">
    <source>
        <dbReference type="Pfam" id="PF00171"/>
    </source>
</evidence>
<keyword evidence="4" id="KW-0520">NAD</keyword>
<dbReference type="CDD" id="cd07085">
    <property type="entry name" value="ALDH_F6_MMSDH"/>
    <property type="match status" value="1"/>
</dbReference>
<dbReference type="Gene3D" id="3.40.309.10">
    <property type="entry name" value="Aldehyde Dehydrogenase, Chain A, domain 2"/>
    <property type="match status" value="1"/>
</dbReference>
<evidence type="ECO:0000313" key="6">
    <source>
        <dbReference type="EMBL" id="CAD9477664.1"/>
    </source>
</evidence>
<keyword evidence="3" id="KW-0560">Oxidoreductase</keyword>
<proteinExistence type="inferred from homology"/>
<protein>
    <recommendedName>
        <fullName evidence="2">methylmalonate-semialdehyde dehydrogenase (CoA acylating)</fullName>
        <ecNumber evidence="2">1.2.1.27</ecNumber>
    </recommendedName>
</protein>
<evidence type="ECO:0000256" key="4">
    <source>
        <dbReference type="ARBA" id="ARBA00023027"/>
    </source>
</evidence>
<evidence type="ECO:0000256" key="1">
    <source>
        <dbReference type="ARBA" id="ARBA00009986"/>
    </source>
</evidence>
<accession>A0A7S2MDT0</accession>
<dbReference type="PANTHER" id="PTHR43866">
    <property type="entry name" value="MALONATE-SEMIALDEHYDE DEHYDROGENASE"/>
    <property type="match status" value="1"/>
</dbReference>
<dbReference type="GO" id="GO:0006210">
    <property type="term" value="P:thymine catabolic process"/>
    <property type="evidence" value="ECO:0007669"/>
    <property type="project" value="TreeGrafter"/>
</dbReference>
<dbReference type="NCBIfam" id="TIGR01722">
    <property type="entry name" value="MMSDH"/>
    <property type="match status" value="1"/>
</dbReference>
<sequence length="565" mass="60306">MPALLLQQRGSSTAVAFLTRATKTAAYRHSYYKTSFLNFRTASTVAASPPPSLAPWLDSSSASVPTYNNYINGEFLPSKSSDYIPLTDPTTNDIIYNVPKSTSDEMLSAVSSASEAFQSWKDVPIQQRQRIMLQYQSLIRDNMDALAELITLEQGKTLADAKGDVFRGLEVVEAACGLGGNAMMGESLENLSGGLDTYSYRQPLGVCAGIAPFNFPAMIPLWMFPIACTTGNTFVMKPSEKDPGACMMLAQLASEAGLPEGVLNIIHGGKESVDFICDNSDIRAISFVGSNAVGEYIHARGTATGKRVQANLGAKNHATILPDADKEETVKAIAGAAFGAAGQRCMALSAIILVGDTKEWLSDIVEEAKKLRVGSGFEEGVDIGPLISPEAKERAEQIIGQAVKEGATLELDGRGTVVPGYKHGNFLSPTILSNILPSNIAYKEEIFAPVLVCLEADTLEDAISLTNANPYGNGCSVFTSSGASARKFQHEIDVGQVGINVPIPVPLPFFSFTGSRGSIRGDVHFYGKQGVNFYTQIKTITSNWQYRGGHLGGATMPILGNSKKG</sequence>
<dbReference type="PANTHER" id="PTHR43866:SF3">
    <property type="entry name" value="METHYLMALONATE-SEMIALDEHYDE DEHYDROGENASE [ACYLATING], MITOCHONDRIAL"/>
    <property type="match status" value="1"/>
</dbReference>
<evidence type="ECO:0000256" key="2">
    <source>
        <dbReference type="ARBA" id="ARBA00013048"/>
    </source>
</evidence>
<dbReference type="PROSITE" id="PS00070">
    <property type="entry name" value="ALDEHYDE_DEHYDR_CYS"/>
    <property type="match status" value="1"/>
</dbReference>
<dbReference type="SUPFAM" id="SSF53720">
    <property type="entry name" value="ALDH-like"/>
    <property type="match status" value="1"/>
</dbReference>
<dbReference type="InterPro" id="IPR015590">
    <property type="entry name" value="Aldehyde_DH_dom"/>
</dbReference>
<dbReference type="AlphaFoldDB" id="A0A7S2MDT0"/>
<dbReference type="GO" id="GO:0005739">
    <property type="term" value="C:mitochondrion"/>
    <property type="evidence" value="ECO:0007669"/>
    <property type="project" value="TreeGrafter"/>
</dbReference>
<comment type="similarity">
    <text evidence="1">Belongs to the aldehyde dehydrogenase family.</text>
</comment>
<evidence type="ECO:0000256" key="3">
    <source>
        <dbReference type="ARBA" id="ARBA00023002"/>
    </source>
</evidence>
<dbReference type="EMBL" id="HBGV01004790">
    <property type="protein sequence ID" value="CAD9477664.1"/>
    <property type="molecule type" value="Transcribed_RNA"/>
</dbReference>
<dbReference type="InterPro" id="IPR016161">
    <property type="entry name" value="Ald_DH/histidinol_DH"/>
</dbReference>
<dbReference type="Pfam" id="PF00171">
    <property type="entry name" value="Aldedh"/>
    <property type="match status" value="1"/>
</dbReference>
<dbReference type="InterPro" id="IPR010061">
    <property type="entry name" value="MeMal-semiAld_DH"/>
</dbReference>
<gene>
    <name evidence="6" type="ORF">HTAM1171_LOCUS2878</name>
</gene>
<dbReference type="GO" id="GO:0004491">
    <property type="term" value="F:methylmalonate-semialdehyde dehydrogenase (acylating, NAD) activity"/>
    <property type="evidence" value="ECO:0007669"/>
    <property type="project" value="UniProtKB-EC"/>
</dbReference>
<dbReference type="FunFam" id="3.40.309.10:FF:000002">
    <property type="entry name" value="Methylmalonate-semialdehyde dehydrogenase (Acylating)"/>
    <property type="match status" value="1"/>
</dbReference>
<dbReference type="InterPro" id="IPR016163">
    <property type="entry name" value="Ald_DH_C"/>
</dbReference>
<feature type="domain" description="Aldehyde dehydrogenase" evidence="5">
    <location>
        <begin position="78"/>
        <end position="540"/>
    </location>
</feature>
<dbReference type="EC" id="1.2.1.27" evidence="2"/>
<dbReference type="Gene3D" id="3.40.605.10">
    <property type="entry name" value="Aldehyde Dehydrogenase, Chain A, domain 1"/>
    <property type="match status" value="1"/>
</dbReference>
<organism evidence="6">
    <name type="scientific">Helicotheca tamesis</name>
    <dbReference type="NCBI Taxonomy" id="374047"/>
    <lineage>
        <taxon>Eukaryota</taxon>
        <taxon>Sar</taxon>
        <taxon>Stramenopiles</taxon>
        <taxon>Ochrophyta</taxon>
        <taxon>Bacillariophyta</taxon>
        <taxon>Mediophyceae</taxon>
        <taxon>Lithodesmiophycidae</taxon>
        <taxon>Lithodesmiales</taxon>
        <taxon>Lithodesmiaceae</taxon>
        <taxon>Helicotheca</taxon>
    </lineage>
</organism>
<dbReference type="FunFam" id="3.40.605.10:FF:000003">
    <property type="entry name" value="Methylmalonate-semialdehyde dehydrogenase [acylating]"/>
    <property type="match status" value="1"/>
</dbReference>